<comment type="similarity">
    <text evidence="2">Belongs to the MORC ATPase protein family.</text>
</comment>
<dbReference type="Gene3D" id="2.40.70.10">
    <property type="entry name" value="Acid Proteases"/>
    <property type="match status" value="1"/>
</dbReference>
<evidence type="ECO:0000313" key="14">
    <source>
        <dbReference type="Proteomes" id="UP000824469"/>
    </source>
</evidence>
<feature type="compositionally biased region" description="Polar residues" evidence="10">
    <location>
        <begin position="1137"/>
        <end position="1155"/>
    </location>
</feature>
<dbReference type="InterPro" id="IPR041006">
    <property type="entry name" value="Morc_S5"/>
</dbReference>
<sequence>MDATTGKRRRSLLVEARALLTMRDKIPSLLERLWPDMANEDWLIWRQLDWVDFVAIGGRTITLKDIYRVLRLPIHGEMIILMDEEGRVVVMVRLYGDIAEGVVYRVGGFLYELFFDAEIGEGTLLAMMMCAISCYALSDSAGGILPWMLTRVVADMMESQTVFSWGSAPLAHVYRELWEFKAGQRFGLDVTFILQCWAYEHIVVIWPQGLPWMRWHEEGFSVGFMTWKSDMVIGVSEQSLDFYRQRFADLAADDATGEMGVEEAYGACRGGTICSSVEVVQRVSMLELELSETQWAWDMYRAQLEWLRQQFGVTGSEISVADVRARPQVGPMRPSGTVSVERHHKVLDELFYYEWIVVQQLLEVPWKDPEVHFRELAQLKQEASMERYVADFQKLPVMVSNISERRLVVLFMEGLTEPLRGLVKAFEPPSLQDAIKRRKKLCFDVKDPWTPNHHCKGKGSIHYIEVASNNDEDEDSVDPKDQAKEGEVVVIGATLSALIVLPSFYVFHVRGVLYGQKVTILFDSGSTHNFIDEGLVAKLGLQEEDFQGFNVIVVDGHSITFTKKIPQLQFTMGGHEVSDEFYVVGIDGLDLVLGVQWLQSLGEFIQNYQTMDMKFKVQDKEIILQGMRKRVPQRMATKGMIGLFQEGQIAQDMKGEERSMTLQQLNYEEIQSLVDHGDIIRYGTTIAELLDNAVDEIQNGASLVIVDKIQDPINNSPALLFQDNGGGMDPGCMRRCMSLGYSAKNKNATIGQYGNGFKTSTMRLGADVIVFSRSACGSSPTQSIGLLSYTYLRLTGKDDTIVPMVDFEIHPNLEKPTMLIRSTKDDWLKNLNTILQWSPYKTENELMDQFKDIGPHGTKIIIFNLWLNDDGILELDFDIDKEDIRLRDGGKLENSLPSQKLKLLRSSISYRLRYSLRVYVSILYLRKQQHFEIILRGKPVEHHSIADDLKLPKVITYKPQVGNLSKEATMEAFLVITIGFAPEAPAVNVHGFNVYHRNRLITPFWTIWPSNTDSRGRGVVGVLEANFIEPAHDKQDFERTALLLRLEARLRQMTADYWRGHCEFIGYHPKNKSSNERQQSSLHSPTVENQRSANIVPRGSVSRNFVSHMMHISNHSTNHGQRAGLSMAGPTDHDNHPWQQTNTDFCGNSNVSQLGETERQKQELDAVSHAMTSFVLVEKKPDPKLPSTIVAAGHPSQPDNLGQDSSIFVPECSLLPDPGLKSHVHVNEKDKAVYDQGTNNTICFLDAIKKEVPVLLPYDSEDHKRPKNSERTFLSGTMEGQISVVWSQLKTSKDGEDKKSQATLVSLPGKFVEKLTEHNAQLLM</sequence>
<evidence type="ECO:0000256" key="2">
    <source>
        <dbReference type="ARBA" id="ARBA00007845"/>
    </source>
</evidence>
<comment type="subcellular location">
    <subcellularLocation>
        <location evidence="1">Nucleus</location>
    </subcellularLocation>
</comment>
<dbReference type="CDD" id="cd00303">
    <property type="entry name" value="retropepsin_like"/>
    <property type="match status" value="1"/>
</dbReference>
<keyword evidence="3" id="KW-0540">Nuclease</keyword>
<dbReference type="SUPFAM" id="SSF50630">
    <property type="entry name" value="Acid proteases"/>
    <property type="match status" value="1"/>
</dbReference>
<dbReference type="Pfam" id="PF17942">
    <property type="entry name" value="Morc6_S5"/>
    <property type="match status" value="1"/>
</dbReference>
<dbReference type="InterPro" id="IPR045261">
    <property type="entry name" value="MORC_ATPase"/>
</dbReference>
<feature type="domain" description="Aminotransferase-like plant mobile" evidence="11">
    <location>
        <begin position="56"/>
        <end position="253"/>
    </location>
</feature>
<dbReference type="PANTHER" id="PTHR23336:SF50">
    <property type="entry name" value="PROTEIN MICRORCHIDIA 1-RELATED"/>
    <property type="match status" value="1"/>
</dbReference>
<keyword evidence="5" id="KW-0227">DNA damage</keyword>
<dbReference type="InterPro" id="IPR021109">
    <property type="entry name" value="Peptidase_aspartic_dom_sf"/>
</dbReference>
<dbReference type="Gene3D" id="3.30.565.10">
    <property type="entry name" value="Histidine kinase-like ATPase, C-terminal domain"/>
    <property type="match status" value="1"/>
</dbReference>
<feature type="domain" description="Morc S5" evidence="12">
    <location>
        <begin position="914"/>
        <end position="1058"/>
    </location>
</feature>
<dbReference type="EMBL" id="JAHRHJ020003813">
    <property type="protein sequence ID" value="KAH9288409.1"/>
    <property type="molecule type" value="Genomic_DNA"/>
</dbReference>
<feature type="region of interest" description="Disordered" evidence="10">
    <location>
        <begin position="1069"/>
        <end position="1096"/>
    </location>
</feature>
<dbReference type="PANTHER" id="PTHR23336">
    <property type="entry name" value="ZINC FINGER CW-TYPE COILED-COIL DOMAIN PROTEIN 3"/>
    <property type="match status" value="1"/>
</dbReference>
<evidence type="ECO:0000256" key="9">
    <source>
        <dbReference type="ARBA" id="ARBA00023242"/>
    </source>
</evidence>
<accession>A0AA38C1R2</accession>
<dbReference type="SUPFAM" id="SSF55874">
    <property type="entry name" value="ATPase domain of HSP90 chaperone/DNA topoisomerase II/histidine kinase"/>
    <property type="match status" value="1"/>
</dbReference>
<reference evidence="13 14" key="1">
    <citation type="journal article" date="2021" name="Nat. Plants">
        <title>The Taxus genome provides insights into paclitaxel biosynthesis.</title>
        <authorList>
            <person name="Xiong X."/>
            <person name="Gou J."/>
            <person name="Liao Q."/>
            <person name="Li Y."/>
            <person name="Zhou Q."/>
            <person name="Bi G."/>
            <person name="Li C."/>
            <person name="Du R."/>
            <person name="Wang X."/>
            <person name="Sun T."/>
            <person name="Guo L."/>
            <person name="Liang H."/>
            <person name="Lu P."/>
            <person name="Wu Y."/>
            <person name="Zhang Z."/>
            <person name="Ro D.K."/>
            <person name="Shang Y."/>
            <person name="Huang S."/>
            <person name="Yan J."/>
        </authorList>
    </citation>
    <scope>NUCLEOTIDE SEQUENCE [LARGE SCALE GENOMIC DNA]</scope>
    <source>
        <strain evidence="13">Ta-2019</strain>
    </source>
</reference>
<feature type="region of interest" description="Disordered" evidence="10">
    <location>
        <begin position="1115"/>
        <end position="1165"/>
    </location>
</feature>
<evidence type="ECO:0000259" key="11">
    <source>
        <dbReference type="Pfam" id="PF10536"/>
    </source>
</evidence>
<dbReference type="GO" id="GO:0031349">
    <property type="term" value="P:positive regulation of defense response"/>
    <property type="evidence" value="ECO:0007669"/>
    <property type="project" value="UniProtKB-ARBA"/>
</dbReference>
<evidence type="ECO:0008006" key="15">
    <source>
        <dbReference type="Google" id="ProtNLM"/>
    </source>
</evidence>
<evidence type="ECO:0000256" key="10">
    <source>
        <dbReference type="SAM" id="MobiDB-lite"/>
    </source>
</evidence>
<keyword evidence="6" id="KW-0175">Coiled coil</keyword>
<evidence type="ECO:0000256" key="4">
    <source>
        <dbReference type="ARBA" id="ARBA00022759"/>
    </source>
</evidence>
<dbReference type="GO" id="GO:0016887">
    <property type="term" value="F:ATP hydrolysis activity"/>
    <property type="evidence" value="ECO:0007669"/>
    <property type="project" value="InterPro"/>
</dbReference>
<evidence type="ECO:0000256" key="3">
    <source>
        <dbReference type="ARBA" id="ARBA00022722"/>
    </source>
</evidence>
<evidence type="ECO:0000256" key="1">
    <source>
        <dbReference type="ARBA" id="ARBA00004123"/>
    </source>
</evidence>
<keyword evidence="14" id="KW-1185">Reference proteome</keyword>
<dbReference type="Proteomes" id="UP000824469">
    <property type="component" value="Unassembled WGS sequence"/>
</dbReference>
<proteinExistence type="inferred from homology"/>
<organism evidence="13 14">
    <name type="scientific">Taxus chinensis</name>
    <name type="common">Chinese yew</name>
    <name type="synonym">Taxus wallichiana var. chinensis</name>
    <dbReference type="NCBI Taxonomy" id="29808"/>
    <lineage>
        <taxon>Eukaryota</taxon>
        <taxon>Viridiplantae</taxon>
        <taxon>Streptophyta</taxon>
        <taxon>Embryophyta</taxon>
        <taxon>Tracheophyta</taxon>
        <taxon>Spermatophyta</taxon>
        <taxon>Pinopsida</taxon>
        <taxon>Pinidae</taxon>
        <taxon>Conifers II</taxon>
        <taxon>Cupressales</taxon>
        <taxon>Taxaceae</taxon>
        <taxon>Taxus</taxon>
    </lineage>
</organism>
<feature type="compositionally biased region" description="Polar residues" evidence="10">
    <location>
        <begin position="1076"/>
        <end position="1093"/>
    </location>
</feature>
<evidence type="ECO:0000259" key="12">
    <source>
        <dbReference type="Pfam" id="PF17942"/>
    </source>
</evidence>
<comment type="caution">
    <text evidence="13">The sequence shown here is derived from an EMBL/GenBank/DDBJ whole genome shotgun (WGS) entry which is preliminary data.</text>
</comment>
<evidence type="ECO:0000256" key="6">
    <source>
        <dbReference type="ARBA" id="ARBA00023054"/>
    </source>
</evidence>
<dbReference type="InterPro" id="IPR036890">
    <property type="entry name" value="HATPase_C_sf"/>
</dbReference>
<feature type="non-terminal residue" evidence="13">
    <location>
        <position position="1"/>
    </location>
</feature>
<keyword evidence="9" id="KW-0539">Nucleus</keyword>
<keyword evidence="7" id="KW-0943">RNA-mediated gene silencing</keyword>
<protein>
    <recommendedName>
        <fullName evidence="15">Morc S5 domain-containing protein</fullName>
    </recommendedName>
</protein>
<dbReference type="Pfam" id="PF08284">
    <property type="entry name" value="RVP_2"/>
    <property type="match status" value="1"/>
</dbReference>
<keyword evidence="4" id="KW-0378">Hydrolase</keyword>
<dbReference type="GO" id="GO:0031047">
    <property type="term" value="P:regulatory ncRNA-mediated gene silencing"/>
    <property type="evidence" value="ECO:0007669"/>
    <property type="project" value="UniProtKB-KW"/>
</dbReference>
<feature type="compositionally biased region" description="Basic and acidic residues" evidence="10">
    <location>
        <begin position="1156"/>
        <end position="1165"/>
    </location>
</feature>
<evidence type="ECO:0000256" key="8">
    <source>
        <dbReference type="ARBA" id="ARBA00023204"/>
    </source>
</evidence>
<evidence type="ECO:0000313" key="13">
    <source>
        <dbReference type="EMBL" id="KAH9288409.1"/>
    </source>
</evidence>
<keyword evidence="4" id="KW-0255">Endonuclease</keyword>
<evidence type="ECO:0000256" key="5">
    <source>
        <dbReference type="ARBA" id="ARBA00022763"/>
    </source>
</evidence>
<evidence type="ECO:0000256" key="7">
    <source>
        <dbReference type="ARBA" id="ARBA00023158"/>
    </source>
</evidence>
<dbReference type="Pfam" id="PF13589">
    <property type="entry name" value="HATPase_c_3"/>
    <property type="match status" value="1"/>
</dbReference>
<keyword evidence="8" id="KW-0234">DNA repair</keyword>
<gene>
    <name evidence="13" type="ORF">KI387_032526</name>
</gene>
<dbReference type="GO" id="GO:0005634">
    <property type="term" value="C:nucleus"/>
    <property type="evidence" value="ECO:0007669"/>
    <property type="project" value="UniProtKB-SubCell"/>
</dbReference>
<dbReference type="GO" id="GO:0004519">
    <property type="term" value="F:endonuclease activity"/>
    <property type="evidence" value="ECO:0007669"/>
    <property type="project" value="UniProtKB-KW"/>
</dbReference>
<dbReference type="GO" id="GO:0006281">
    <property type="term" value="P:DNA repair"/>
    <property type="evidence" value="ECO:0007669"/>
    <property type="project" value="UniProtKB-KW"/>
</dbReference>
<dbReference type="InterPro" id="IPR019557">
    <property type="entry name" value="AminoTfrase-like_pln_mobile"/>
</dbReference>
<name>A0AA38C1R2_TAXCH</name>
<dbReference type="Pfam" id="PF10536">
    <property type="entry name" value="PMD"/>
    <property type="match status" value="1"/>
</dbReference>